<dbReference type="RefSeq" id="WP_316559965.1">
    <property type="nucleotide sequence ID" value="NZ_CP131062.1"/>
</dbReference>
<dbReference type="EMBL" id="CP131062">
    <property type="protein sequence ID" value="WNY28424.1"/>
    <property type="molecule type" value="Genomic_DNA"/>
</dbReference>
<feature type="transmembrane region" description="Helical" evidence="1">
    <location>
        <begin position="221"/>
        <end position="251"/>
    </location>
</feature>
<dbReference type="Pfam" id="PF25231">
    <property type="entry name" value="DUF7847"/>
    <property type="match status" value="1"/>
</dbReference>
<evidence type="ECO:0000313" key="3">
    <source>
        <dbReference type="EMBL" id="WNY28424.1"/>
    </source>
</evidence>
<feature type="domain" description="DUF7847" evidence="2">
    <location>
        <begin position="4"/>
        <end position="282"/>
    </location>
</feature>
<proteinExistence type="predicted"/>
<dbReference type="AlphaFoldDB" id="A0AA96V8A2"/>
<gene>
    <name evidence="3" type="ORF">MmiEs2_06090</name>
</gene>
<dbReference type="InterPro" id="IPR057169">
    <property type="entry name" value="DUF7847"/>
</dbReference>
<feature type="transmembrane region" description="Helical" evidence="1">
    <location>
        <begin position="21"/>
        <end position="48"/>
    </location>
</feature>
<keyword evidence="4" id="KW-1185">Reference proteome</keyword>
<evidence type="ECO:0000259" key="2">
    <source>
        <dbReference type="Pfam" id="PF25231"/>
    </source>
</evidence>
<feature type="transmembrane region" description="Helical" evidence="1">
    <location>
        <begin position="82"/>
        <end position="103"/>
    </location>
</feature>
<organism evidence="3 4">
    <name type="scientific">Methanimicrococcus stummii</name>
    <dbReference type="NCBI Taxonomy" id="3028294"/>
    <lineage>
        <taxon>Archaea</taxon>
        <taxon>Methanobacteriati</taxon>
        <taxon>Methanobacteriota</taxon>
        <taxon>Stenosarchaea group</taxon>
        <taxon>Methanomicrobia</taxon>
        <taxon>Methanosarcinales</taxon>
        <taxon>Methanosarcinaceae</taxon>
        <taxon>Methanimicrococcus</taxon>
    </lineage>
</organism>
<dbReference type="KEGG" id="mees:MmiEs2_06090"/>
<protein>
    <recommendedName>
        <fullName evidence="2">DUF7847 domain-containing protein</fullName>
    </recommendedName>
</protein>
<keyword evidence="1" id="KW-0472">Membrane</keyword>
<evidence type="ECO:0000313" key="4">
    <source>
        <dbReference type="Proteomes" id="UP001302662"/>
    </source>
</evidence>
<keyword evidence="1" id="KW-1133">Transmembrane helix</keyword>
<keyword evidence="1" id="KW-0812">Transmembrane</keyword>
<evidence type="ECO:0000256" key="1">
    <source>
        <dbReference type="SAM" id="Phobius"/>
    </source>
</evidence>
<name>A0AA96V8A2_9EURY</name>
<accession>A0AA96V8A2</accession>
<dbReference type="GeneID" id="85197062"/>
<feature type="transmembrane region" description="Helical" evidence="1">
    <location>
        <begin position="141"/>
        <end position="161"/>
    </location>
</feature>
<dbReference type="Proteomes" id="UP001302662">
    <property type="component" value="Chromosome"/>
</dbReference>
<reference evidence="3 4" key="1">
    <citation type="submission" date="2023-07" db="EMBL/GenBank/DDBJ databases">
        <title>Closed genome sequence of Methanimicrococcus sp. Es2.</title>
        <authorList>
            <person name="Protasov E."/>
            <person name="Platt K."/>
            <person name="Reeh H."/>
            <person name="Poehlein A."/>
            <person name="Daniel R."/>
            <person name="Brune A."/>
        </authorList>
    </citation>
    <scope>NUCLEOTIDE SEQUENCE [LARGE SCALE GENOMIC DNA]</scope>
    <source>
        <strain evidence="3 4">Es2</strain>
    </source>
</reference>
<sequence>MVNIGFILSKGTEDVKNNPILIIPNILLGLIEFILLTIFVIFFAYSFVSGSAGSMMTSAASSVYSNPDYIFNMMTQISSETAITYLILALVYFVVIVLVSAFLQAGLIGMSKEAILTGKTNFSDLTAYGKKYFLKMIGLSILMYFILIIPMIIVGILVAAVSSTSVAATGAAFFLLMLLYLIYAILCAFLFYFAEYALVYDDFGIIDSFKRSYRIFVDNKSSVIGFVLTMFVIYFVVALVVWILGFLLAFIPFVGVLLYALINLFITACISALVAVWSGRKYIDLKILDNLTENPPEIFVEETIYKE</sequence>
<feature type="transmembrane region" description="Helical" evidence="1">
    <location>
        <begin position="257"/>
        <end position="277"/>
    </location>
</feature>
<feature type="transmembrane region" description="Helical" evidence="1">
    <location>
        <begin position="173"/>
        <end position="200"/>
    </location>
</feature>